<sequence length="132" mass="14709">MATGDQVARAFIDALWELEGNRNADPIVGTYADDADIGNVVSPRTFTGQDGARDFWSRYRANFGEMRSEFRNVFATEDRAALEWTTKGTSPEGHPVEYEGVSLLEIDPASGAITRFRAFFDPSKLGRQLQQD</sequence>
<proteinExistence type="predicted"/>
<dbReference type="EMBL" id="CADCWG010000036">
    <property type="protein sequence ID" value="CAA9538795.1"/>
    <property type="molecule type" value="Genomic_DNA"/>
</dbReference>
<dbReference type="Pfam" id="PF12680">
    <property type="entry name" value="SnoaL_2"/>
    <property type="match status" value="1"/>
</dbReference>
<dbReference type="Gene3D" id="3.10.450.50">
    <property type="match status" value="1"/>
</dbReference>
<protein>
    <recommendedName>
        <fullName evidence="1">SnoaL-like domain-containing protein</fullName>
    </recommendedName>
</protein>
<dbReference type="AlphaFoldDB" id="A0A6J4U5K8"/>
<reference evidence="2" key="1">
    <citation type="submission" date="2020-02" db="EMBL/GenBank/DDBJ databases">
        <authorList>
            <person name="Meier V. D."/>
        </authorList>
    </citation>
    <scope>NUCLEOTIDE SEQUENCE</scope>
    <source>
        <strain evidence="2">AVDCRST_MAG49</strain>
    </source>
</reference>
<name>A0A6J4U5K8_9BACT</name>
<dbReference type="SUPFAM" id="SSF54427">
    <property type="entry name" value="NTF2-like"/>
    <property type="match status" value="1"/>
</dbReference>
<feature type="domain" description="SnoaL-like" evidence="1">
    <location>
        <begin position="9"/>
        <end position="115"/>
    </location>
</feature>
<evidence type="ECO:0000313" key="2">
    <source>
        <dbReference type="EMBL" id="CAA9538795.1"/>
    </source>
</evidence>
<dbReference type="InterPro" id="IPR032710">
    <property type="entry name" value="NTF2-like_dom_sf"/>
</dbReference>
<gene>
    <name evidence="2" type="ORF">AVDCRST_MAG49-617</name>
</gene>
<dbReference type="InterPro" id="IPR037401">
    <property type="entry name" value="SnoaL-like"/>
</dbReference>
<accession>A0A6J4U5K8</accession>
<organism evidence="2">
    <name type="scientific">uncultured Thermomicrobiales bacterium</name>
    <dbReference type="NCBI Taxonomy" id="1645740"/>
    <lineage>
        <taxon>Bacteria</taxon>
        <taxon>Pseudomonadati</taxon>
        <taxon>Thermomicrobiota</taxon>
        <taxon>Thermomicrobia</taxon>
        <taxon>Thermomicrobiales</taxon>
        <taxon>environmental samples</taxon>
    </lineage>
</organism>
<evidence type="ECO:0000259" key="1">
    <source>
        <dbReference type="Pfam" id="PF12680"/>
    </source>
</evidence>